<dbReference type="GO" id="GO:0005737">
    <property type="term" value="C:cytoplasm"/>
    <property type="evidence" value="ECO:0007669"/>
    <property type="project" value="TreeGrafter"/>
</dbReference>
<dbReference type="InterPro" id="IPR023214">
    <property type="entry name" value="HAD_sf"/>
</dbReference>
<dbReference type="GO" id="GO:0016791">
    <property type="term" value="F:phosphatase activity"/>
    <property type="evidence" value="ECO:0007669"/>
    <property type="project" value="TreeGrafter"/>
</dbReference>
<evidence type="ECO:0000256" key="6">
    <source>
        <dbReference type="PIRSR" id="PIRSR000915-1"/>
    </source>
</evidence>
<evidence type="ECO:0000313" key="10">
    <source>
        <dbReference type="Proteomes" id="UP000590460"/>
    </source>
</evidence>
<evidence type="ECO:0000256" key="8">
    <source>
        <dbReference type="PIRSR" id="PIRSR000915-3"/>
    </source>
</evidence>
<keyword evidence="4 5" id="KW-0460">Magnesium</keyword>
<evidence type="ECO:0000256" key="3">
    <source>
        <dbReference type="ARBA" id="ARBA00022801"/>
    </source>
</evidence>
<dbReference type="SUPFAM" id="SSF56784">
    <property type="entry name" value="HAD-like"/>
    <property type="match status" value="1"/>
</dbReference>
<feature type="binding site" evidence="8">
    <location>
        <position position="12"/>
    </location>
    <ligand>
        <name>Mg(2+)</name>
        <dbReference type="ChEBI" id="CHEBI:18420"/>
    </ligand>
</feature>
<dbReference type="CDD" id="cd07530">
    <property type="entry name" value="HAD_Pase_UmpH-like"/>
    <property type="match status" value="1"/>
</dbReference>
<feature type="active site" description="Proton donor" evidence="6">
    <location>
        <position position="12"/>
    </location>
</feature>
<comment type="cofactor">
    <cofactor evidence="8">
        <name>Mg(2+)</name>
        <dbReference type="ChEBI" id="CHEBI:18420"/>
    </cofactor>
    <text evidence="8">Divalent metal ions. Mg(2+) is the most effective.</text>
</comment>
<protein>
    <recommendedName>
        <fullName evidence="5">Acid sugar phosphatase</fullName>
        <ecNumber evidence="5">3.1.3.-</ecNumber>
    </recommendedName>
</protein>
<dbReference type="SFLD" id="SFLDS00003">
    <property type="entry name" value="Haloacid_Dehalogenase"/>
    <property type="match status" value="1"/>
</dbReference>
<dbReference type="PIRSF" id="PIRSF000915">
    <property type="entry name" value="PGP-type_phosphatase"/>
    <property type="match status" value="1"/>
</dbReference>
<dbReference type="NCBIfam" id="TIGR01460">
    <property type="entry name" value="HAD-SF-IIA"/>
    <property type="match status" value="1"/>
</dbReference>
<dbReference type="EC" id="3.1.3.-" evidence="5"/>
<dbReference type="InterPro" id="IPR006357">
    <property type="entry name" value="HAD-SF_hydro_IIA"/>
</dbReference>
<feature type="binding site" evidence="8">
    <location>
        <position position="10"/>
    </location>
    <ligand>
        <name>Mg(2+)</name>
        <dbReference type="ChEBI" id="CHEBI:18420"/>
    </ligand>
</feature>
<reference evidence="9 10" key="1">
    <citation type="submission" date="2020-04" db="EMBL/GenBank/DDBJ databases">
        <title>MicrobeNet Type strains.</title>
        <authorList>
            <person name="Nicholson A.C."/>
        </authorList>
    </citation>
    <scope>NUCLEOTIDE SEQUENCE [LARGE SCALE GENOMIC DNA]</scope>
    <source>
        <strain evidence="9 10">CCUG 54536</strain>
    </source>
</reference>
<comment type="similarity">
    <text evidence="1 5">Belongs to the HAD-like hydrolase superfamily. NagD family.</text>
</comment>
<comment type="function">
    <text evidence="5">Catalyzes the dephosphorylation of 2-6 carbon acid sugars in vitro.</text>
</comment>
<proteinExistence type="inferred from homology"/>
<sequence>MAQYKTYLIDLDGTIYQGKERYPAGKRFIERLRANHLNYLFVTNNSTKTPEEVADNLTRNHDIPTTPDQVYTSAMATADHLATLVAQQARVLVIGESGLKSALQAAAFTLVNQAPADVVVVGLDRSFNYDQLAQATLAIQAGALFVATNTDTNLPTEHGMMPGAGALVAAVQTATQVTPTVIAKPQAPIMTGALERTQTAKQDAIMVGDNYHTDILAGINHGIDTLLVYSGVSTPEQIAKVSPKPTHEVDSLDDWVL</sequence>
<dbReference type="InterPro" id="IPR006354">
    <property type="entry name" value="HAD-SF_hydro_IIA_hyp1"/>
</dbReference>
<accession>A0A846ZHS2</accession>
<feature type="binding site" evidence="8">
    <location>
        <position position="209"/>
    </location>
    <ligand>
        <name>Mg(2+)</name>
        <dbReference type="ChEBI" id="CHEBI:18420"/>
    </ligand>
</feature>
<dbReference type="Pfam" id="PF13344">
    <property type="entry name" value="Hydrolase_6"/>
    <property type="match status" value="1"/>
</dbReference>
<name>A0A846ZHS2_9LACO</name>
<dbReference type="Gene3D" id="3.40.50.1000">
    <property type="entry name" value="HAD superfamily/HAD-like"/>
    <property type="match status" value="2"/>
</dbReference>
<evidence type="ECO:0000256" key="1">
    <source>
        <dbReference type="ARBA" id="ARBA00006696"/>
    </source>
</evidence>
<dbReference type="InterPro" id="IPR036412">
    <property type="entry name" value="HAD-like_sf"/>
</dbReference>
<dbReference type="PANTHER" id="PTHR19288:SF46">
    <property type="entry name" value="HALOACID DEHALOGENASE-LIKE HYDROLASE DOMAIN-CONTAINING PROTEIN 2"/>
    <property type="match status" value="1"/>
</dbReference>
<keyword evidence="2 5" id="KW-0479">Metal-binding</keyword>
<evidence type="ECO:0000256" key="4">
    <source>
        <dbReference type="ARBA" id="ARBA00022842"/>
    </source>
</evidence>
<evidence type="ECO:0000256" key="5">
    <source>
        <dbReference type="PIRNR" id="PIRNR000915"/>
    </source>
</evidence>
<dbReference type="Proteomes" id="UP000590460">
    <property type="component" value="Unassembled WGS sequence"/>
</dbReference>
<dbReference type="Pfam" id="PF13242">
    <property type="entry name" value="Hydrolase_like"/>
    <property type="match status" value="1"/>
</dbReference>
<dbReference type="EMBL" id="JAAXPO010000008">
    <property type="protein sequence ID" value="NKZ18950.1"/>
    <property type="molecule type" value="Genomic_DNA"/>
</dbReference>
<keyword evidence="3 9" id="KW-0378">Hydrolase</keyword>
<dbReference type="FunFam" id="3.40.50.1000:FF:000053">
    <property type="entry name" value="TIGR01457 family HAD hydrolase"/>
    <property type="match status" value="1"/>
</dbReference>
<evidence type="ECO:0000256" key="7">
    <source>
        <dbReference type="PIRSR" id="PIRSR000915-2"/>
    </source>
</evidence>
<dbReference type="NCBIfam" id="TIGR01457">
    <property type="entry name" value="HAD-SF-IIA-hyp2"/>
    <property type="match status" value="1"/>
</dbReference>
<dbReference type="PANTHER" id="PTHR19288">
    <property type="entry name" value="4-NITROPHENYLPHOSPHATASE-RELATED"/>
    <property type="match status" value="1"/>
</dbReference>
<feature type="binding site" evidence="7">
    <location>
        <position position="184"/>
    </location>
    <ligand>
        <name>substrate</name>
    </ligand>
</feature>
<dbReference type="GO" id="GO:0046872">
    <property type="term" value="F:metal ion binding"/>
    <property type="evidence" value="ECO:0007669"/>
    <property type="project" value="UniProtKB-KW"/>
</dbReference>
<dbReference type="SFLD" id="SFLDG01139">
    <property type="entry name" value="C2.A:_Pyridoxal_Phosphate_Phos"/>
    <property type="match status" value="1"/>
</dbReference>
<feature type="active site" description="Nucleophile" evidence="6">
    <location>
        <position position="10"/>
    </location>
</feature>
<evidence type="ECO:0000256" key="2">
    <source>
        <dbReference type="ARBA" id="ARBA00022723"/>
    </source>
</evidence>
<organism evidence="9 10">
    <name type="scientific">Leuconostoc holzapfelii</name>
    <dbReference type="NCBI Taxonomy" id="434464"/>
    <lineage>
        <taxon>Bacteria</taxon>
        <taxon>Bacillati</taxon>
        <taxon>Bacillota</taxon>
        <taxon>Bacilli</taxon>
        <taxon>Lactobacillales</taxon>
        <taxon>Lactobacillaceae</taxon>
        <taxon>Leuconostoc</taxon>
    </lineage>
</organism>
<dbReference type="RefSeq" id="WP_168677461.1">
    <property type="nucleotide sequence ID" value="NZ_BPKV01000009.1"/>
</dbReference>
<dbReference type="AlphaFoldDB" id="A0A846ZHS2"/>
<gene>
    <name evidence="9" type="ORF">HF966_07165</name>
</gene>
<comment type="caution">
    <text evidence="9">The sequence shown here is derived from an EMBL/GenBank/DDBJ whole genome shotgun (WGS) entry which is preliminary data.</text>
</comment>
<evidence type="ECO:0000313" key="9">
    <source>
        <dbReference type="EMBL" id="NKZ18950.1"/>
    </source>
</evidence>